<name>A0A6P1M930_9BACT</name>
<evidence type="ECO:0000313" key="2">
    <source>
        <dbReference type="EMBL" id="QHI68598.1"/>
    </source>
</evidence>
<dbReference type="EMBL" id="CP047593">
    <property type="protein sequence ID" value="QHI68598.1"/>
    <property type="molecule type" value="Genomic_DNA"/>
</dbReference>
<dbReference type="Proteomes" id="UP000464954">
    <property type="component" value="Chromosome"/>
</dbReference>
<organism evidence="2 3">
    <name type="scientific">Tichowtungia aerotolerans</name>
    <dbReference type="NCBI Taxonomy" id="2697043"/>
    <lineage>
        <taxon>Bacteria</taxon>
        <taxon>Pseudomonadati</taxon>
        <taxon>Kiritimatiellota</taxon>
        <taxon>Tichowtungiia</taxon>
        <taxon>Tichowtungiales</taxon>
        <taxon>Tichowtungiaceae</taxon>
        <taxon>Tichowtungia</taxon>
    </lineage>
</organism>
<evidence type="ECO:0000313" key="3">
    <source>
        <dbReference type="Proteomes" id="UP000464954"/>
    </source>
</evidence>
<dbReference type="KEGG" id="taer:GT409_03745"/>
<feature type="transmembrane region" description="Helical" evidence="1">
    <location>
        <begin position="37"/>
        <end position="56"/>
    </location>
</feature>
<evidence type="ECO:0008006" key="4">
    <source>
        <dbReference type="Google" id="ProtNLM"/>
    </source>
</evidence>
<gene>
    <name evidence="2" type="ORF">GT409_03745</name>
</gene>
<reference evidence="2 3" key="1">
    <citation type="submission" date="2020-01" db="EMBL/GenBank/DDBJ databases">
        <title>Ponticoccus aerotolerans gen. nov., sp. nov., an anaerobic bacterium and proposal of Ponticoccusceae fam. nov., Ponticoccusles ord. nov. and Ponticoccuse classis nov. in the phylum Kiritimatiellaeota.</title>
        <authorList>
            <person name="Zhou L.Y."/>
            <person name="Du Z.J."/>
        </authorList>
    </citation>
    <scope>NUCLEOTIDE SEQUENCE [LARGE SCALE GENOMIC DNA]</scope>
    <source>
        <strain evidence="2 3">S-5007</strain>
    </source>
</reference>
<dbReference type="AlphaFoldDB" id="A0A6P1M930"/>
<keyword evidence="1" id="KW-0472">Membrane</keyword>
<protein>
    <recommendedName>
        <fullName evidence="4">SMODS and SLOG-associating 2TM effector domain-containing protein</fullName>
    </recommendedName>
</protein>
<accession>A0A6P1M930</accession>
<proteinExistence type="predicted"/>
<evidence type="ECO:0000256" key="1">
    <source>
        <dbReference type="SAM" id="Phobius"/>
    </source>
</evidence>
<sequence length="162" mass="19080">MKNEVLEILLWRRMLDADLSQRYFTQLARDYRAQDTFFKIIIALFSSASVASWNIWKTPGYEWIWQTFIGMTTVVAILSPLLKCADKYQKSFNISVEMIDLLSRYETLWAKKDSLTEDDVNQEMQILNKISLRISSSAFDLNVTKRRRIRSIQQQVKKSRGL</sequence>
<keyword evidence="3" id="KW-1185">Reference proteome</keyword>
<keyword evidence="1" id="KW-0812">Transmembrane</keyword>
<dbReference type="RefSeq" id="WP_160627073.1">
    <property type="nucleotide sequence ID" value="NZ_CP047593.1"/>
</dbReference>
<feature type="transmembrane region" description="Helical" evidence="1">
    <location>
        <begin position="63"/>
        <end position="82"/>
    </location>
</feature>
<keyword evidence="1" id="KW-1133">Transmembrane helix</keyword>